<dbReference type="SUPFAM" id="SSF53067">
    <property type="entry name" value="Actin-like ATPase domain"/>
    <property type="match status" value="1"/>
</dbReference>
<organism evidence="1 2">
    <name type="scientific">Planktotalea frisia</name>
    <dbReference type="NCBI Taxonomy" id="696762"/>
    <lineage>
        <taxon>Bacteria</taxon>
        <taxon>Pseudomonadati</taxon>
        <taxon>Pseudomonadota</taxon>
        <taxon>Alphaproteobacteria</taxon>
        <taxon>Rhodobacterales</taxon>
        <taxon>Paracoccaceae</taxon>
        <taxon>Planktotalea</taxon>
    </lineage>
</organism>
<dbReference type="EMBL" id="MLCB01000117">
    <property type="protein sequence ID" value="OJI94155.1"/>
    <property type="molecule type" value="Genomic_DNA"/>
</dbReference>
<sequence>MSQAAPISPDWIAVDWGTSNLRAFAMDAGGTVLGEATSDKGMSSLAPNEFEPVLRALIADWTVPNPCTVIACGMVGSRQGWQEAPYRGVPCSAKSDAPVRVSNVGDDLHVWLISGIKQPDPADVMRGEETQIAGFLALNPDWDGVLCLPGTHCKWVHVSAGEIVSFRTFMTGELFDAISTGTVLRHSLNGTDMDESAFLNAASETLSRPEKFTTNLFSLRAADLLNGQSAATARAKLSGALIGMELAAAKPYWLGQNVALIGSSTLCTLYQQALAQQGVDATLSDAASVTRAGLCATYKALTGKS</sequence>
<dbReference type="OrthoDB" id="256574at2"/>
<dbReference type="Proteomes" id="UP000184514">
    <property type="component" value="Unassembled WGS sequence"/>
</dbReference>
<dbReference type="InterPro" id="IPR042257">
    <property type="entry name" value="DGOK_C"/>
</dbReference>
<dbReference type="Gene3D" id="3.30.420.310">
    <property type="entry name" value="2-keto-3-deoxy-galactonokinase, C-terminal domain"/>
    <property type="match status" value="1"/>
</dbReference>
<reference evidence="1 2" key="1">
    <citation type="submission" date="2016-10" db="EMBL/GenBank/DDBJ databases">
        <title>Genome sequence of Planktotalea frisia SH6-1.</title>
        <authorList>
            <person name="Poehlein A."/>
            <person name="Bakenhus I."/>
            <person name="Voget S."/>
            <person name="Brinkhoff T."/>
            <person name="Simon M."/>
        </authorList>
    </citation>
    <scope>NUCLEOTIDE SEQUENCE [LARGE SCALE GENOMIC DNA]</scope>
    <source>
        <strain evidence="1 2">SH6-1</strain>
    </source>
</reference>
<name>A0A1L9NXY7_9RHOB</name>
<protein>
    <submittedName>
        <fullName evidence="1">Putative 2-dehydro-3-deoxygalactonokinase DgoK1</fullName>
        <ecNumber evidence="1">2.7.1.58</ecNumber>
    </submittedName>
</protein>
<keyword evidence="1" id="KW-0808">Transferase</keyword>
<dbReference type="GO" id="GO:0008671">
    <property type="term" value="F:2-dehydro-3-deoxygalactonokinase activity"/>
    <property type="evidence" value="ECO:0007669"/>
    <property type="project" value="UniProtKB-EC"/>
</dbReference>
<dbReference type="EC" id="2.7.1.58" evidence="1"/>
<dbReference type="Gene3D" id="3.30.420.300">
    <property type="entry name" value="2-keto-3-deoxy-galactonokinase, substrate binding domain"/>
    <property type="match status" value="1"/>
</dbReference>
<dbReference type="Pfam" id="PF05035">
    <property type="entry name" value="DGOK"/>
    <property type="match status" value="1"/>
</dbReference>
<comment type="caution">
    <text evidence="1">The sequence shown here is derived from an EMBL/GenBank/DDBJ whole genome shotgun (WGS) entry which is preliminary data.</text>
</comment>
<keyword evidence="2" id="KW-1185">Reference proteome</keyword>
<dbReference type="CDD" id="cd24012">
    <property type="entry name" value="ASKHA_NBD_KDGal-kinase"/>
    <property type="match status" value="1"/>
</dbReference>
<gene>
    <name evidence="1" type="primary">dgoK1_1</name>
    <name evidence="1" type="ORF">PFRI_15950</name>
</gene>
<dbReference type="InterPro" id="IPR043129">
    <property type="entry name" value="ATPase_NBD"/>
</dbReference>
<evidence type="ECO:0000313" key="2">
    <source>
        <dbReference type="Proteomes" id="UP000184514"/>
    </source>
</evidence>
<dbReference type="InterPro" id="IPR042258">
    <property type="entry name" value="DGOK_N"/>
</dbReference>
<dbReference type="GO" id="GO:0034194">
    <property type="term" value="P:D-galactonate catabolic process"/>
    <property type="evidence" value="ECO:0007669"/>
    <property type="project" value="InterPro"/>
</dbReference>
<dbReference type="InterPro" id="IPR007729">
    <property type="entry name" value="DGOK"/>
</dbReference>
<keyword evidence="1" id="KW-0418">Kinase</keyword>
<accession>A0A1L9NXY7</accession>
<dbReference type="RefSeq" id="WP_072630180.1">
    <property type="nucleotide sequence ID" value="NZ_MLCB01000117.1"/>
</dbReference>
<dbReference type="AlphaFoldDB" id="A0A1L9NXY7"/>
<proteinExistence type="predicted"/>
<evidence type="ECO:0000313" key="1">
    <source>
        <dbReference type="EMBL" id="OJI94155.1"/>
    </source>
</evidence>
<dbReference type="STRING" id="696762.PFRI_15950"/>